<dbReference type="Pfam" id="PF19164">
    <property type="entry name" value="DUF5846"/>
    <property type="match status" value="1"/>
</dbReference>
<protein>
    <submittedName>
        <fullName evidence="1">Uncharacterized protein</fullName>
    </submittedName>
</protein>
<sequence length="264" mass="31037">MKPYHNKYIKYKRKYINLKRTISEESIKYLTKGTNKSSKKLNEKFYFVHITKNSSRIIKILKSGELLPGARLPAKASGLNPYIKELDDTKFDPLSAVYFNIHFEDLNNLPFLQPYSIILSSKILDDYDVCFNDGWYGDYARTVCQKMLKKKGRKKVRIKTPKFGFFETPIPVELKEIKEYLKNPGQRSYKDPNNPMHLFWNHEVLVEGSIELKKYLLAIVCLKCTHKYPNNIKKIKKLLKKYPKVKLITDDNSMPTIKELQMVN</sequence>
<accession>A0A481YZ14</accession>
<proteinExistence type="predicted"/>
<organism evidence="1">
    <name type="scientific">Mimivirus LCMiAC01</name>
    <dbReference type="NCBI Taxonomy" id="2506608"/>
    <lineage>
        <taxon>Viruses</taxon>
        <taxon>Varidnaviria</taxon>
        <taxon>Bamfordvirae</taxon>
        <taxon>Nucleocytoviricota</taxon>
        <taxon>Megaviricetes</taxon>
        <taxon>Imitervirales</taxon>
        <taxon>Mimiviridae</taxon>
        <taxon>Klosneuvirinae</taxon>
    </lineage>
</organism>
<gene>
    <name evidence="1" type="ORF">LCMiAC01_01150</name>
</gene>
<name>A0A481YZ14_9VIRU</name>
<dbReference type="InterPro" id="IPR043886">
    <property type="entry name" value="DUF5846"/>
</dbReference>
<dbReference type="EMBL" id="MK500389">
    <property type="protein sequence ID" value="QBK88438.1"/>
    <property type="molecule type" value="Genomic_DNA"/>
</dbReference>
<evidence type="ECO:0000313" key="1">
    <source>
        <dbReference type="EMBL" id="QBK88438.1"/>
    </source>
</evidence>
<reference evidence="1" key="1">
    <citation type="journal article" date="2019" name="MBio">
        <title>Virus Genomes from Deep Sea Sediments Expand the Ocean Megavirome and Support Independent Origins of Viral Gigantism.</title>
        <authorList>
            <person name="Backstrom D."/>
            <person name="Yutin N."/>
            <person name="Jorgensen S.L."/>
            <person name="Dharamshi J."/>
            <person name="Homa F."/>
            <person name="Zaremba-Niedwiedzka K."/>
            <person name="Spang A."/>
            <person name="Wolf Y.I."/>
            <person name="Koonin E.V."/>
            <person name="Ettema T.J."/>
        </authorList>
    </citation>
    <scope>NUCLEOTIDE SEQUENCE</scope>
</reference>